<dbReference type="PANTHER" id="PTHR42978:SF2">
    <property type="entry name" value="102 KBASES UNSTABLE REGION: FROM 1 TO 119443"/>
    <property type="match status" value="1"/>
</dbReference>
<organism evidence="7 8">
    <name type="scientific">Deinococcus oregonensis</name>
    <dbReference type="NCBI Taxonomy" id="1805970"/>
    <lineage>
        <taxon>Bacteria</taxon>
        <taxon>Thermotogati</taxon>
        <taxon>Deinococcota</taxon>
        <taxon>Deinococci</taxon>
        <taxon>Deinococcales</taxon>
        <taxon>Deinococcaceae</taxon>
        <taxon>Deinococcus</taxon>
    </lineage>
</organism>
<dbReference type="InterPro" id="IPR001279">
    <property type="entry name" value="Metallo-B-lactamas"/>
</dbReference>
<sequence length="287" mass="31023">MPEPATTSPVTVRVVPLAAGECLNLAALTMRGAAWRVQAYPAGFALLLHPSGPVLLDTGYGPQVPRLMRRWPGVLYGLITPVRLAAGGTAAAQLARMRLDVRSINTVIVSHLHADHVGDLRAFPAARFVLDGAAYPPLRGLRGLRAVRRAFLPELLPPDFESRCDPLPFASAPAWLAPFAEAADVFADGSVWAVRVPGHAPGMVALLVREAAAGEDGSEWTLLAADAAWNVRALREGGEVHPLARIAFFDVEQERRSRGQLRDWLARHPRARVIVSHDLPETRPVSL</sequence>
<accession>A0ABV6AZL5</accession>
<dbReference type="PANTHER" id="PTHR42978">
    <property type="entry name" value="QUORUM-QUENCHING LACTONASE YTNP-RELATED-RELATED"/>
    <property type="match status" value="1"/>
</dbReference>
<dbReference type="Gene3D" id="3.60.15.10">
    <property type="entry name" value="Ribonuclease Z/Hydroxyacylglutathione hydrolase-like"/>
    <property type="match status" value="1"/>
</dbReference>
<dbReference type="InterPro" id="IPR036866">
    <property type="entry name" value="RibonucZ/Hydroxyglut_hydro"/>
</dbReference>
<name>A0ABV6AZL5_9DEIO</name>
<dbReference type="InterPro" id="IPR051013">
    <property type="entry name" value="MBL_superfamily_lactonases"/>
</dbReference>
<evidence type="ECO:0000313" key="7">
    <source>
        <dbReference type="EMBL" id="MFB9992940.1"/>
    </source>
</evidence>
<evidence type="ECO:0000256" key="2">
    <source>
        <dbReference type="ARBA" id="ARBA00007749"/>
    </source>
</evidence>
<dbReference type="SUPFAM" id="SSF56281">
    <property type="entry name" value="Metallo-hydrolase/oxidoreductase"/>
    <property type="match status" value="1"/>
</dbReference>
<dbReference type="SMART" id="SM00849">
    <property type="entry name" value="Lactamase_B"/>
    <property type="match status" value="1"/>
</dbReference>
<comment type="caution">
    <text evidence="7">The sequence shown here is derived from an EMBL/GenBank/DDBJ whole genome shotgun (WGS) entry which is preliminary data.</text>
</comment>
<proteinExistence type="inferred from homology"/>
<gene>
    <name evidence="7" type="ORF">ACFFLM_13275</name>
</gene>
<dbReference type="EMBL" id="JBHLYR010000044">
    <property type="protein sequence ID" value="MFB9992940.1"/>
    <property type="molecule type" value="Genomic_DNA"/>
</dbReference>
<keyword evidence="8" id="KW-1185">Reference proteome</keyword>
<feature type="domain" description="Metallo-beta-lactamase" evidence="6">
    <location>
        <begin position="42"/>
        <end position="277"/>
    </location>
</feature>
<comment type="similarity">
    <text evidence="2">Belongs to the metallo-beta-lactamase superfamily.</text>
</comment>
<dbReference type="Proteomes" id="UP001589733">
    <property type="component" value="Unassembled WGS sequence"/>
</dbReference>
<dbReference type="CDD" id="cd07730">
    <property type="entry name" value="metallo-hydrolase-like_MBL-fold"/>
    <property type="match status" value="1"/>
</dbReference>
<evidence type="ECO:0000259" key="6">
    <source>
        <dbReference type="SMART" id="SM00849"/>
    </source>
</evidence>
<evidence type="ECO:0000256" key="5">
    <source>
        <dbReference type="ARBA" id="ARBA00022833"/>
    </source>
</evidence>
<dbReference type="RefSeq" id="WP_380010795.1">
    <property type="nucleotide sequence ID" value="NZ_JBHLYR010000044.1"/>
</dbReference>
<protein>
    <submittedName>
        <fullName evidence="7">MBL fold metallo-hydrolase</fullName>
    </submittedName>
</protein>
<evidence type="ECO:0000256" key="3">
    <source>
        <dbReference type="ARBA" id="ARBA00022723"/>
    </source>
</evidence>
<evidence type="ECO:0000256" key="1">
    <source>
        <dbReference type="ARBA" id="ARBA00001947"/>
    </source>
</evidence>
<dbReference type="Pfam" id="PF00753">
    <property type="entry name" value="Lactamase_B"/>
    <property type="match status" value="1"/>
</dbReference>
<keyword evidence="4" id="KW-0378">Hydrolase</keyword>
<comment type="cofactor">
    <cofactor evidence="1">
        <name>Zn(2+)</name>
        <dbReference type="ChEBI" id="CHEBI:29105"/>
    </cofactor>
</comment>
<reference evidence="7 8" key="1">
    <citation type="submission" date="2024-09" db="EMBL/GenBank/DDBJ databases">
        <authorList>
            <person name="Sun Q."/>
            <person name="Mori K."/>
        </authorList>
    </citation>
    <scope>NUCLEOTIDE SEQUENCE [LARGE SCALE GENOMIC DNA]</scope>
    <source>
        <strain evidence="7 8">JCM 13503</strain>
    </source>
</reference>
<keyword evidence="3" id="KW-0479">Metal-binding</keyword>
<keyword evidence="5" id="KW-0862">Zinc</keyword>
<evidence type="ECO:0000313" key="8">
    <source>
        <dbReference type="Proteomes" id="UP001589733"/>
    </source>
</evidence>
<evidence type="ECO:0000256" key="4">
    <source>
        <dbReference type="ARBA" id="ARBA00022801"/>
    </source>
</evidence>